<reference evidence="2" key="1">
    <citation type="submission" date="2020-03" db="EMBL/GenBank/DDBJ databases">
        <authorList>
            <person name="Olsen N.S."/>
            <person name="Forero-Junco L."/>
            <person name="Kot W."/>
            <person name="Hansen L.H."/>
        </authorList>
    </citation>
    <scope>NUCLEOTIDE SEQUENCE [LARGE SCALE GENOMIC DNA]</scope>
</reference>
<accession>A0A6H2A959</accession>
<proteinExistence type="predicted"/>
<dbReference type="EMBL" id="MT133560">
    <property type="protein sequence ID" value="QJB22768.1"/>
    <property type="molecule type" value="Genomic_DNA"/>
</dbReference>
<evidence type="ECO:0000313" key="1">
    <source>
        <dbReference type="EMBL" id="QJB22768.1"/>
    </source>
</evidence>
<dbReference type="Proteomes" id="UP000502535">
    <property type="component" value="Segment"/>
</dbReference>
<organism evidence="1 2">
    <name type="scientific">Pseudomonas phage fnug</name>
    <dbReference type="NCBI Taxonomy" id="2719836"/>
    <lineage>
        <taxon>Viruses</taxon>
        <taxon>Duplodnaviria</taxon>
        <taxon>Heunggongvirae</taxon>
        <taxon>Uroviricota</taxon>
        <taxon>Caudoviricetes</taxon>
        <taxon>Chimalliviridae</taxon>
        <taxon>Phikzvirus</taxon>
        <taxon>Phikzvirus phiKZ</taxon>
    </lineage>
</organism>
<evidence type="ECO:0000313" key="2">
    <source>
        <dbReference type="Proteomes" id="UP000502535"/>
    </source>
</evidence>
<protein>
    <submittedName>
        <fullName evidence="1">Uncharacterized protein</fullName>
    </submittedName>
</protein>
<gene>
    <name evidence="1" type="ORF">fnug_125</name>
</gene>
<sequence length="148" mass="17616">MAKTKKQKVQEAITRKLIKFYSDTFPELMKAIENCDSSGEEHNLHNVFDNYKKTIKMAEEAKVDLSLYGVNLIDKDTYTSLLWFIEGCYVWDMIKKLNKAKYDNVPELARITQWDELDDAKKLQFNKSRDYIIKRLKEVTTCEHFRNY</sequence>
<name>A0A6H2A959_9CAUD</name>